<dbReference type="OrthoDB" id="3497519at2759"/>
<name>A0A9P5CQX8_CRYP1</name>
<proteinExistence type="predicted"/>
<sequence>MSAASPEGSPAPETSSSSEDFGFLFDIADDFPLPQGVYDFLPDPATDPINPFFPSTPSTGSSTTSSGYLQNPGAPDQGHGDDDDDNDDGGLQDPRPRQWDSLYDLNQLVTQPGVYPGPSQPLGMLQKEWRAKFEQNNNGSWNYVEYVPAWTDPEWSERYVYIQDAEPADDDPRTRIYAKPGMLQKLRPALLPSDAQHRPTAEAKRWGFNPYPSHYNLGTTHLNNTNDPSGHSGVTPTAARFPDVPVSVPQGADGDRATLYHVNLKDLAAHRAKYDQSCVARGTQPTDGAFIQFLLNIWKNDPVPAKAALAEALLALWEMNIKKMETNEYQRMLFQGNTSQELIDQNIWTLGKGATNDLAEPLHDLITQDKWVITQDRGNYLDEPRLVYNISGKQGEFTAHNPVLWAALQPTLQLVSKVLASDHPMTWAWADVRKLRPIHDARKNSKRFSRDSLIQAQREAGISKTRRVALWPHRGEPGDELSGRELAWDELVQIYEKGFDTTRYACEILRRTIEWDIQPQYRFKPGEPDVENSASGGTTVRRVQDGPVPFKIIITVAAEYVWQLLVDDYSAAEKASVSFHLASVMLHEIAHALNNARLQMSGPPREGGNGQIQKPPLWLELNPDWQRKVDEFNAENSCDIVSLLRRHGLRFKLHRVLFERRRIVWNMEELFVENEPIEEEGWSTENKYFGGVVGTLASSLGSIPTMKAPRFLAEMALMPSFRHWPTAPGTQLRFLIHSPLPTQSYLRYFSQTFWNSEVSRFGAEALKFPPQLVSGTLDWYVFKWKHVRQHFGQAASEWIKKAWSRLKKTADCQILWRWLYFRTFAAADAQSAHHMWYFSREDWFSVDVSVWGNWKAVERAFDAMQKEIQENAPEDDKNPFTYEVNPPKSEIRAFIQAVTQALAVLNREASFNQIFVLHYQRLEEGPVKEGIFNKYSSSMRRRMLFYSDEVIMAILRCLTFTEQGKIPLQTWKWLTRDTDISWCFAKQIPDLLSKFRTCWDFYNVTWSLFSQNPRIRQAAQKRRLGAIPSAAVNSMAERLRTVAMHQYFGLHIQDVRRRIADQWKEILEHGEALRNPAPGSQAERINNDCAARNRAIEETLAAEERAIDMKYGDEPEPAEVADAGLQEDQPLAEDLSRSRDFSREEEVIFASLSGYRPYKDAKTGFTKFQNVRNQMSDGQWNAMEGGAPPSSAVPAPDADPTAFVDDLETRMAYLASQLREQERSGMGDLSGLPEDRDMLFGADATARGQAIQKVEDMVRQRTAAQSLIDPPQDEAQSNPQGSDAAGPSSVSRPDAAVLEAFGRRARSDFSETAPDQFRFWSWSNPDCHELEPPVNSNWGSCLFVTMVVRAVFDHVLSIIAQLGD</sequence>
<gene>
    <name evidence="2" type="ORF">M406DRAFT_69114</name>
</gene>
<dbReference type="RefSeq" id="XP_040777898.1">
    <property type="nucleotide sequence ID" value="XM_040925229.1"/>
</dbReference>
<evidence type="ECO:0000313" key="2">
    <source>
        <dbReference type="EMBL" id="KAF3766937.1"/>
    </source>
</evidence>
<dbReference type="GeneID" id="63842358"/>
<evidence type="ECO:0000256" key="1">
    <source>
        <dbReference type="SAM" id="MobiDB-lite"/>
    </source>
</evidence>
<dbReference type="EMBL" id="MU032346">
    <property type="protein sequence ID" value="KAF3766937.1"/>
    <property type="molecule type" value="Genomic_DNA"/>
</dbReference>
<feature type="region of interest" description="Disordered" evidence="1">
    <location>
        <begin position="1"/>
        <end position="98"/>
    </location>
</feature>
<comment type="caution">
    <text evidence="2">The sequence shown here is derived from an EMBL/GenBank/DDBJ whole genome shotgun (WGS) entry which is preliminary data.</text>
</comment>
<feature type="region of interest" description="Disordered" evidence="1">
    <location>
        <begin position="1266"/>
        <end position="1292"/>
    </location>
</feature>
<evidence type="ECO:0000313" key="3">
    <source>
        <dbReference type="Proteomes" id="UP000803844"/>
    </source>
</evidence>
<protein>
    <submittedName>
        <fullName evidence="2">Uncharacterized protein</fullName>
    </submittedName>
</protein>
<organism evidence="2 3">
    <name type="scientific">Cryphonectria parasitica (strain ATCC 38755 / EP155)</name>
    <dbReference type="NCBI Taxonomy" id="660469"/>
    <lineage>
        <taxon>Eukaryota</taxon>
        <taxon>Fungi</taxon>
        <taxon>Dikarya</taxon>
        <taxon>Ascomycota</taxon>
        <taxon>Pezizomycotina</taxon>
        <taxon>Sordariomycetes</taxon>
        <taxon>Sordariomycetidae</taxon>
        <taxon>Diaporthales</taxon>
        <taxon>Cryphonectriaceae</taxon>
        <taxon>Cryphonectria-Endothia species complex</taxon>
        <taxon>Cryphonectria</taxon>
    </lineage>
</organism>
<feature type="compositionally biased region" description="Low complexity" evidence="1">
    <location>
        <begin position="55"/>
        <end position="67"/>
    </location>
</feature>
<accession>A0A9P5CQX8</accession>
<dbReference type="Proteomes" id="UP000803844">
    <property type="component" value="Unassembled WGS sequence"/>
</dbReference>
<reference evidence="2" key="1">
    <citation type="journal article" date="2020" name="Phytopathology">
        <title>Genome sequence of the chestnut blight fungus Cryphonectria parasitica EP155: A fundamental resource for an archetypical invasive plant pathogen.</title>
        <authorList>
            <person name="Crouch J.A."/>
            <person name="Dawe A."/>
            <person name="Aerts A."/>
            <person name="Barry K."/>
            <person name="Churchill A.C.L."/>
            <person name="Grimwood J."/>
            <person name="Hillman B."/>
            <person name="Milgroom M.G."/>
            <person name="Pangilinan J."/>
            <person name="Smith M."/>
            <person name="Salamov A."/>
            <person name="Schmutz J."/>
            <person name="Yadav J."/>
            <person name="Grigoriev I.V."/>
            <person name="Nuss D."/>
        </authorList>
    </citation>
    <scope>NUCLEOTIDE SEQUENCE</scope>
    <source>
        <strain evidence="2">EP155</strain>
    </source>
</reference>
<feature type="compositionally biased region" description="Acidic residues" evidence="1">
    <location>
        <begin position="81"/>
        <end position="90"/>
    </location>
</feature>
<keyword evidence="3" id="KW-1185">Reference proteome</keyword>